<keyword evidence="9" id="KW-1185">Reference proteome</keyword>
<name>A0AAN7R7Q5_TRANT</name>
<dbReference type="PANTHER" id="PTHR10177">
    <property type="entry name" value="CYCLINS"/>
    <property type="match status" value="1"/>
</dbReference>
<dbReference type="PIRSF" id="PIRSF001771">
    <property type="entry name" value="Cyclin_A_B_D_E"/>
    <property type="match status" value="1"/>
</dbReference>
<evidence type="ECO:0000256" key="1">
    <source>
        <dbReference type="ARBA" id="ARBA00006955"/>
    </source>
</evidence>
<dbReference type="SMART" id="SM01332">
    <property type="entry name" value="Cyclin_C"/>
    <property type="match status" value="1"/>
</dbReference>
<dbReference type="InterPro" id="IPR039361">
    <property type="entry name" value="Cyclin"/>
</dbReference>
<evidence type="ECO:0000313" key="9">
    <source>
        <dbReference type="Proteomes" id="UP001346149"/>
    </source>
</evidence>
<evidence type="ECO:0000256" key="3">
    <source>
        <dbReference type="ARBA" id="ARBA00023127"/>
    </source>
</evidence>
<protein>
    <recommendedName>
        <fullName evidence="10">Cyclin N-terminal domain-containing protein</fullName>
    </recommendedName>
</protein>
<dbReference type="GO" id="GO:0051301">
    <property type="term" value="P:cell division"/>
    <property type="evidence" value="ECO:0007669"/>
    <property type="project" value="UniProtKB-KW"/>
</dbReference>
<evidence type="ECO:0000256" key="5">
    <source>
        <dbReference type="SAM" id="MobiDB-lite"/>
    </source>
</evidence>
<evidence type="ECO:0008006" key="10">
    <source>
        <dbReference type="Google" id="ProtNLM"/>
    </source>
</evidence>
<reference evidence="8 9" key="1">
    <citation type="journal article" date="2023" name="Hortic Res">
        <title>Pangenome of water caltrop reveals structural variations and asymmetric subgenome divergence after allopolyploidization.</title>
        <authorList>
            <person name="Zhang X."/>
            <person name="Chen Y."/>
            <person name="Wang L."/>
            <person name="Yuan Y."/>
            <person name="Fang M."/>
            <person name="Shi L."/>
            <person name="Lu R."/>
            <person name="Comes H.P."/>
            <person name="Ma Y."/>
            <person name="Chen Y."/>
            <person name="Huang G."/>
            <person name="Zhou Y."/>
            <person name="Zheng Z."/>
            <person name="Qiu Y."/>
        </authorList>
    </citation>
    <scope>NUCLEOTIDE SEQUENCE [LARGE SCALE GENOMIC DNA]</scope>
    <source>
        <strain evidence="8">F231</strain>
    </source>
</reference>
<dbReference type="Proteomes" id="UP001346149">
    <property type="component" value="Unassembled WGS sequence"/>
</dbReference>
<feature type="region of interest" description="Disordered" evidence="5">
    <location>
        <begin position="29"/>
        <end position="55"/>
    </location>
</feature>
<evidence type="ECO:0000259" key="6">
    <source>
        <dbReference type="SMART" id="SM00385"/>
    </source>
</evidence>
<evidence type="ECO:0000259" key="7">
    <source>
        <dbReference type="SMART" id="SM01332"/>
    </source>
</evidence>
<organism evidence="8 9">
    <name type="scientific">Trapa natans</name>
    <name type="common">Water chestnut</name>
    <dbReference type="NCBI Taxonomy" id="22666"/>
    <lineage>
        <taxon>Eukaryota</taxon>
        <taxon>Viridiplantae</taxon>
        <taxon>Streptophyta</taxon>
        <taxon>Embryophyta</taxon>
        <taxon>Tracheophyta</taxon>
        <taxon>Spermatophyta</taxon>
        <taxon>Magnoliopsida</taxon>
        <taxon>eudicotyledons</taxon>
        <taxon>Gunneridae</taxon>
        <taxon>Pentapetalae</taxon>
        <taxon>rosids</taxon>
        <taxon>malvids</taxon>
        <taxon>Myrtales</taxon>
        <taxon>Lythraceae</taxon>
        <taxon>Trapa</taxon>
    </lineage>
</organism>
<dbReference type="InterPro" id="IPR048258">
    <property type="entry name" value="Cyclins_cyclin-box"/>
</dbReference>
<evidence type="ECO:0000256" key="4">
    <source>
        <dbReference type="ARBA" id="ARBA00023306"/>
    </source>
</evidence>
<sequence length="419" mass="46738">MPAQNRRSSFSSSTASSLAKRHVLLAKNAGKSEKVLPPHLAKRRPPLSDLTNQSNGIKAPEATAIMVNTRKAASTSAIVGDGLHVNIAETSTHIQLTVASIPAHYGVAVSPSRSDELSVSADGTMFSCESFRSPEVEYIDNVEVSPPDSIDRMILSHLYISEHAGKTVNIYNGGDALAGMGMDVEKVDIDFNYTDPQPCAIMACDIYKHLRASEMKKRPMSDFMERVQKDITASMRAILIDWLVEVAEEYKLVPDTLYLTVNYIDRYLSGNMMYRQQLQLLGVASLMIASRFVRAAQAVSEVPSMQLECLANYISELSLLEYKMLRYAPSMIAASSVFLAKYVLVPTKRPWDWNLQHYTLYQPSDLRECIKDLHCLCLNGHSSSLPAIPQKFSQHKYKCVAQKHFPPSIPAEFFHHLPH</sequence>
<feature type="domain" description="Cyclin-like" evidence="6">
    <location>
        <begin position="291"/>
        <end position="375"/>
    </location>
</feature>
<dbReference type="InterPro" id="IPR046965">
    <property type="entry name" value="Cyclin_A/B-like"/>
</dbReference>
<keyword evidence="3" id="KW-0195">Cyclin</keyword>
<dbReference type="PROSITE" id="PS00292">
    <property type="entry name" value="CYCLINS"/>
    <property type="match status" value="1"/>
</dbReference>
<dbReference type="EMBL" id="JAXQNO010000011">
    <property type="protein sequence ID" value="KAK4789108.1"/>
    <property type="molecule type" value="Genomic_DNA"/>
</dbReference>
<dbReference type="Gene3D" id="1.10.472.10">
    <property type="entry name" value="Cyclin-like"/>
    <property type="match status" value="1"/>
</dbReference>
<dbReference type="SMART" id="SM00385">
    <property type="entry name" value="CYCLIN"/>
    <property type="match status" value="1"/>
</dbReference>
<dbReference type="InterPro" id="IPR004367">
    <property type="entry name" value="Cyclin_C-dom"/>
</dbReference>
<dbReference type="InterPro" id="IPR036915">
    <property type="entry name" value="Cyclin-like_sf"/>
</dbReference>
<keyword evidence="4" id="KW-0131">Cell cycle</keyword>
<proteinExistence type="inferred from homology"/>
<evidence type="ECO:0000256" key="2">
    <source>
        <dbReference type="ARBA" id="ARBA00022618"/>
    </source>
</evidence>
<evidence type="ECO:0000313" key="8">
    <source>
        <dbReference type="EMBL" id="KAK4789108.1"/>
    </source>
</evidence>
<dbReference type="AlphaFoldDB" id="A0AAN7R7Q5"/>
<dbReference type="GO" id="GO:0016538">
    <property type="term" value="F:cyclin-dependent protein serine/threonine kinase regulator activity"/>
    <property type="evidence" value="ECO:0007669"/>
    <property type="project" value="InterPro"/>
</dbReference>
<dbReference type="Pfam" id="PF02984">
    <property type="entry name" value="Cyclin_C"/>
    <property type="match status" value="1"/>
</dbReference>
<keyword evidence="2" id="KW-0132">Cell division</keyword>
<gene>
    <name evidence="8" type="ORF">SAY86_020427</name>
</gene>
<dbReference type="FunFam" id="1.10.472.10:FF:000013">
    <property type="entry name" value="Cyclin A1"/>
    <property type="match status" value="1"/>
</dbReference>
<comment type="caution">
    <text evidence="8">The sequence shown here is derived from an EMBL/GenBank/DDBJ whole genome shotgun (WGS) entry which is preliminary data.</text>
</comment>
<comment type="similarity">
    <text evidence="1">Belongs to the cyclin family. Cyclin AB subfamily.</text>
</comment>
<dbReference type="SUPFAM" id="SSF47954">
    <property type="entry name" value="Cyclin-like"/>
    <property type="match status" value="2"/>
</dbReference>
<feature type="domain" description="Cyclin C-terminal" evidence="7">
    <location>
        <begin position="283"/>
        <end position="406"/>
    </location>
</feature>
<accession>A0AAN7R7Q5</accession>
<dbReference type="GO" id="GO:0044772">
    <property type="term" value="P:mitotic cell cycle phase transition"/>
    <property type="evidence" value="ECO:0007669"/>
    <property type="project" value="InterPro"/>
</dbReference>
<dbReference type="InterPro" id="IPR013763">
    <property type="entry name" value="Cyclin-like_dom"/>
</dbReference>